<protein>
    <submittedName>
        <fullName evidence="3">DUF4245 family protein</fullName>
    </submittedName>
</protein>
<evidence type="ECO:0000259" key="2">
    <source>
        <dbReference type="PROSITE" id="PS50042"/>
    </source>
</evidence>
<name>A0ABX6IFM1_9ACTN</name>
<evidence type="ECO:0000256" key="1">
    <source>
        <dbReference type="SAM" id="Phobius"/>
    </source>
</evidence>
<keyword evidence="4" id="KW-1185">Reference proteome</keyword>
<keyword evidence="1" id="KW-1133">Transmembrane helix</keyword>
<dbReference type="Pfam" id="PF14030">
    <property type="entry name" value="DUF4245"/>
    <property type="match status" value="1"/>
</dbReference>
<dbReference type="PROSITE" id="PS50042">
    <property type="entry name" value="CNMP_BINDING_3"/>
    <property type="match status" value="1"/>
</dbReference>
<keyword evidence="1" id="KW-0812">Transmembrane</keyword>
<organism evidence="3 4">
    <name type="scientific">Gordonia pseudamarae</name>
    <dbReference type="NCBI Taxonomy" id="2831662"/>
    <lineage>
        <taxon>Bacteria</taxon>
        <taxon>Bacillati</taxon>
        <taxon>Actinomycetota</taxon>
        <taxon>Actinomycetes</taxon>
        <taxon>Mycobacteriales</taxon>
        <taxon>Gordoniaceae</taxon>
        <taxon>Gordonia</taxon>
    </lineage>
</organism>
<dbReference type="Proteomes" id="UP001059836">
    <property type="component" value="Chromosome"/>
</dbReference>
<proteinExistence type="predicted"/>
<feature type="domain" description="Cyclic nucleotide-binding" evidence="2">
    <location>
        <begin position="145"/>
        <end position="182"/>
    </location>
</feature>
<sequence length="194" mass="20503">MLVVMATGKPRILQDGRDMIWTVLALLALCMFVLFASGNWTFGLKAGAGDDKVPAFDVSAALAADARSMPFPVRRPATPEGWKPNSGSTQMVGGKVSSNVGWISTKGAYVQLTQTDATEDELVANLGGYDARGAGRQDAGGQSWVVYEGEKGNTFWIADLGDVRIGVRSQGPDADIRTIAEAVIAQQPLAASTR</sequence>
<evidence type="ECO:0000313" key="4">
    <source>
        <dbReference type="Proteomes" id="UP001059836"/>
    </source>
</evidence>
<dbReference type="InterPro" id="IPR000595">
    <property type="entry name" value="cNMP-bd_dom"/>
</dbReference>
<gene>
    <name evidence="3" type="ORF">GII31_06645</name>
</gene>
<accession>A0ABX6IFM1</accession>
<feature type="transmembrane region" description="Helical" evidence="1">
    <location>
        <begin position="20"/>
        <end position="42"/>
    </location>
</feature>
<dbReference type="InterPro" id="IPR025339">
    <property type="entry name" value="DUF4245"/>
</dbReference>
<keyword evidence="1" id="KW-0472">Membrane</keyword>
<evidence type="ECO:0000313" key="3">
    <source>
        <dbReference type="EMBL" id="QHN34624.1"/>
    </source>
</evidence>
<dbReference type="EMBL" id="CP045809">
    <property type="protein sequence ID" value="QHN34624.1"/>
    <property type="molecule type" value="Genomic_DNA"/>
</dbReference>
<reference evidence="3" key="1">
    <citation type="journal article" date="2021" name="Nat. Microbiol.">
        <title>Cocultivation of an ultrasmall environmental parasitic bacterium with lytic ability against bacteria associated with wastewater foams.</title>
        <authorList>
            <person name="Batinovic S."/>
            <person name="Rose J.J.A."/>
            <person name="Ratcliffe J."/>
            <person name="Seviour R.J."/>
            <person name="Petrovski S."/>
        </authorList>
    </citation>
    <scope>NUCLEOTIDE SEQUENCE</scope>
    <source>
        <strain evidence="3">CON9</strain>
    </source>
</reference>